<comment type="caution">
    <text evidence="4">The sequence shown here is derived from an EMBL/GenBank/DDBJ whole genome shotgun (WGS) entry which is preliminary data.</text>
</comment>
<evidence type="ECO:0000259" key="3">
    <source>
        <dbReference type="Pfam" id="PF25372"/>
    </source>
</evidence>
<reference evidence="4 5" key="1">
    <citation type="submission" date="2024-06" db="EMBL/GenBank/DDBJ databases">
        <authorList>
            <person name="Kraege A."/>
            <person name="Thomma B."/>
        </authorList>
    </citation>
    <scope>NUCLEOTIDE SEQUENCE [LARGE SCALE GENOMIC DNA]</scope>
</reference>
<comment type="subcellular location">
    <subcellularLocation>
        <location evidence="1">Cytoplasm</location>
        <location evidence="1">Cytoskeleton</location>
        <location evidence="1">Cilium axoneme</location>
    </subcellularLocation>
</comment>
<dbReference type="Gene3D" id="3.80.10.10">
    <property type="entry name" value="Ribonuclease Inhibitor"/>
    <property type="match status" value="4"/>
</dbReference>
<sequence length="535" mass="58416">MDEWECMLSEIFDCVLRYLDTEDIKQSRLVCTTWREEVDSLISSMALKTALHVPQMVSRFQGLNDVTLSFASETEFTPGLLRPLQDLKRLQSLTLDNRGAVQPTILGLEAFQATSMTMLRLKGCLLCAACGLSRLTQLRSIEMYHCILMLGRDHSLPSELRGMQGLQTLVCEGCSSLSGTPLAGLPALTTLRVCRLNRLTYVCDDTCRDLALLPKVEEVQLACAHKTGCAERRCITRAGVAHLCRMTQLTHLDLSRHETLSDSSIKLIAECLSKLSHLDIRAHGLSQPTRRALMRTDEGIATLSKLQHLQSLFISNAQVQQLGCAAIASLPKLQCLEISQCQSLTDTAACELMRLTALKELCLSNSSRVTDIALSTLVRAMPQLTLLDLSGCHLHVSDVSLCAIAGLSKLQTLSLRDCERITDKGIWALCKGAAASSLLHLTLNACDRLTDAAALHMAASLQQLSTLSLEHCRHFTSRGIGALQGLASLQTLRAGGMADSAVAAARGLRPKVTVNTFENRRIWWMPALPASLAVA</sequence>
<dbReference type="InterPro" id="IPR057207">
    <property type="entry name" value="FBXL15_LRR"/>
</dbReference>
<dbReference type="SMART" id="SM00367">
    <property type="entry name" value="LRR_CC"/>
    <property type="match status" value="7"/>
</dbReference>
<evidence type="ECO:0000313" key="5">
    <source>
        <dbReference type="Proteomes" id="UP001497392"/>
    </source>
</evidence>
<dbReference type="PANTHER" id="PTHR13318">
    <property type="entry name" value="PARTNER OF PAIRED, ISOFORM B-RELATED"/>
    <property type="match status" value="1"/>
</dbReference>
<feature type="domain" description="F-box" evidence="2">
    <location>
        <begin position="6"/>
        <end position="41"/>
    </location>
</feature>
<dbReference type="InterPro" id="IPR032675">
    <property type="entry name" value="LRR_dom_sf"/>
</dbReference>
<dbReference type="InterPro" id="IPR001810">
    <property type="entry name" value="F-box_dom"/>
</dbReference>
<accession>A0ABP1FIF9</accession>
<gene>
    <name evidence="4" type="primary">g1638</name>
    <name evidence="4" type="ORF">VP750_LOCUS1399</name>
</gene>
<dbReference type="InterPro" id="IPR006553">
    <property type="entry name" value="Leu-rich_rpt_Cys-con_subtyp"/>
</dbReference>
<evidence type="ECO:0000313" key="4">
    <source>
        <dbReference type="EMBL" id="CAL5219740.1"/>
    </source>
</evidence>
<dbReference type="EMBL" id="CAXHTA020000002">
    <property type="protein sequence ID" value="CAL5219740.1"/>
    <property type="molecule type" value="Genomic_DNA"/>
</dbReference>
<dbReference type="Pfam" id="PF00646">
    <property type="entry name" value="F-box"/>
    <property type="match status" value="1"/>
</dbReference>
<organism evidence="4 5">
    <name type="scientific">Coccomyxa viridis</name>
    <dbReference type="NCBI Taxonomy" id="1274662"/>
    <lineage>
        <taxon>Eukaryota</taxon>
        <taxon>Viridiplantae</taxon>
        <taxon>Chlorophyta</taxon>
        <taxon>core chlorophytes</taxon>
        <taxon>Trebouxiophyceae</taxon>
        <taxon>Trebouxiophyceae incertae sedis</taxon>
        <taxon>Coccomyxaceae</taxon>
        <taxon>Coccomyxa</taxon>
    </lineage>
</organism>
<feature type="domain" description="F-box/LRR-repeat protein 15-like leucin rich repeat" evidence="3">
    <location>
        <begin position="300"/>
        <end position="484"/>
    </location>
</feature>
<evidence type="ECO:0000259" key="2">
    <source>
        <dbReference type="Pfam" id="PF00646"/>
    </source>
</evidence>
<dbReference type="SUPFAM" id="SSF52047">
    <property type="entry name" value="RNI-like"/>
    <property type="match status" value="2"/>
</dbReference>
<dbReference type="Proteomes" id="UP001497392">
    <property type="component" value="Unassembled WGS sequence"/>
</dbReference>
<dbReference type="InterPro" id="IPR036047">
    <property type="entry name" value="F-box-like_dom_sf"/>
</dbReference>
<dbReference type="Pfam" id="PF25372">
    <property type="entry name" value="DUF7885"/>
    <property type="match status" value="1"/>
</dbReference>
<dbReference type="SUPFAM" id="SSF81383">
    <property type="entry name" value="F-box domain"/>
    <property type="match status" value="1"/>
</dbReference>
<evidence type="ECO:0000256" key="1">
    <source>
        <dbReference type="ARBA" id="ARBA00004430"/>
    </source>
</evidence>
<proteinExistence type="predicted"/>
<name>A0ABP1FIF9_9CHLO</name>
<protein>
    <submittedName>
        <fullName evidence="4">G1638 protein</fullName>
    </submittedName>
</protein>
<keyword evidence="5" id="KW-1185">Reference proteome</keyword>